<keyword evidence="2" id="KW-1185">Reference proteome</keyword>
<gene>
    <name evidence="1" type="ORF">BTA31_14630</name>
</gene>
<proteinExistence type="predicted"/>
<dbReference type="InterPro" id="IPR008585">
    <property type="entry name" value="Gamma_PGA_hydro"/>
</dbReference>
<dbReference type="RefSeq" id="WP_076792727.1">
    <property type="nucleotide sequence ID" value="NZ_MRBL01000016.1"/>
</dbReference>
<reference evidence="1 2" key="1">
    <citation type="submission" date="2016-12" db="EMBL/GenBank/DDBJ databases">
        <title>Bacillus phylogenomics.</title>
        <authorList>
            <person name="Dunlap C."/>
        </authorList>
    </citation>
    <scope>NUCLEOTIDE SEQUENCE [LARGE SCALE GENOMIC DNA]</scope>
    <source>
        <strain evidence="1 2">NRRL B-41327</strain>
    </source>
</reference>
<evidence type="ECO:0000313" key="1">
    <source>
        <dbReference type="EMBL" id="OMI26828.1"/>
    </source>
</evidence>
<comment type="caution">
    <text evidence="1">The sequence shown here is derived from an EMBL/GenBank/DDBJ whole genome shotgun (WGS) entry which is preliminary data.</text>
</comment>
<dbReference type="Pfam" id="PF05908">
    <property type="entry name" value="Gamma_PGA_hydro"/>
    <property type="match status" value="1"/>
</dbReference>
<organism evidence="1 2">
    <name type="scientific">Bacillus haynesii</name>
    <dbReference type="NCBI Taxonomy" id="1925021"/>
    <lineage>
        <taxon>Bacteria</taxon>
        <taxon>Bacillati</taxon>
        <taxon>Bacillota</taxon>
        <taxon>Bacilli</taxon>
        <taxon>Bacillales</taxon>
        <taxon>Bacillaceae</taxon>
        <taxon>Bacillus</taxon>
    </lineage>
</organism>
<dbReference type="Proteomes" id="UP000187046">
    <property type="component" value="Unassembled WGS sequence"/>
</dbReference>
<accession>A0ABX3I3I2</accession>
<protein>
    <submittedName>
        <fullName evidence="1">Replication protein</fullName>
    </submittedName>
</protein>
<dbReference type="EMBL" id="MRBL01000016">
    <property type="protein sequence ID" value="OMI26828.1"/>
    <property type="molecule type" value="Genomic_DNA"/>
</dbReference>
<dbReference type="InterPro" id="IPR038128">
    <property type="entry name" value="Gamma_PGA_hydro_sf"/>
</dbReference>
<sequence>MKPAKVSLLHRMLQCLKQCVDCNTVKCFTAINSFVNILLISAVISFPYSAAAHSATQSGDKYSSFEELERNEDPASYRMTEKDARVPMLIMAIHGGGIEPGTSEIANEVSKNYSLYLFEGLKSSGNTDLHITSTRFDEPAALAITASHRYVMSLHGYYSEDRNIKVGGTDRAKIRILVDELNRSGFAAEMLATDDKYAGTHPNNIANKSLSGLSIQLEMSTGFRKSLFDRFTLKDRAATQNETFYRFTKLLTDFIHENYKEDGGDFPSAKIKHLLQLKKEVFGGCVNRWTLRCRRR</sequence>
<dbReference type="Gene3D" id="3.40.630.100">
    <property type="entry name" value="Poly-gamma-glutamate hydrolase, zinc-binding motif"/>
    <property type="match status" value="1"/>
</dbReference>
<evidence type="ECO:0000313" key="2">
    <source>
        <dbReference type="Proteomes" id="UP000187046"/>
    </source>
</evidence>
<name>A0ABX3I3I2_9BACI</name>